<feature type="transmembrane region" description="Helical" evidence="1">
    <location>
        <begin position="96"/>
        <end position="118"/>
    </location>
</feature>
<dbReference type="EMBL" id="VTOW01000001">
    <property type="protein sequence ID" value="NKE69987.1"/>
    <property type="molecule type" value="Genomic_DNA"/>
</dbReference>
<keyword evidence="1" id="KW-1133">Transmembrane helix</keyword>
<dbReference type="Proteomes" id="UP000534783">
    <property type="component" value="Unassembled WGS sequence"/>
</dbReference>
<feature type="transmembrane region" description="Helical" evidence="1">
    <location>
        <begin position="61"/>
        <end position="84"/>
    </location>
</feature>
<feature type="transmembrane region" description="Helical" evidence="1">
    <location>
        <begin position="124"/>
        <end position="144"/>
    </location>
</feature>
<accession>A0A7X6DMJ5</accession>
<name>A0A7X6DMJ5_9BACT</name>
<comment type="caution">
    <text evidence="2">The sequence shown here is derived from an EMBL/GenBank/DDBJ whole genome shotgun (WGS) entry which is preliminary data.</text>
</comment>
<sequence length="166" mass="18361">MSIREGINNVSTWDLLKGAGIGVINAVLLSAIMVPLFRAGVSPLPEPLGLAFAETLLNRPLPLPIGLLFHIAWVTLWSMVYVALFRDRLTFGNALLVALILWASVLFFFFPFVGWGFLGLKIGPMLIAASAVPHFLFALFLWALSKFSFGKPTEEERAARRRQAYA</sequence>
<keyword evidence="3" id="KW-1185">Reference proteome</keyword>
<keyword evidence="1" id="KW-0472">Membrane</keyword>
<evidence type="ECO:0000256" key="1">
    <source>
        <dbReference type="SAM" id="Phobius"/>
    </source>
</evidence>
<dbReference type="RefSeq" id="WP_168058261.1">
    <property type="nucleotide sequence ID" value="NZ_VTOW01000001.1"/>
</dbReference>
<gene>
    <name evidence="2" type="ORF">MNODULE_04420</name>
</gene>
<protein>
    <submittedName>
        <fullName evidence="2">Uncharacterized protein</fullName>
    </submittedName>
</protein>
<organism evidence="2 3">
    <name type="scientific">Candidatus Manganitrophus noduliformans</name>
    <dbReference type="NCBI Taxonomy" id="2606439"/>
    <lineage>
        <taxon>Bacteria</taxon>
        <taxon>Pseudomonadati</taxon>
        <taxon>Nitrospirota</taxon>
        <taxon>Nitrospiria</taxon>
        <taxon>Candidatus Troglogloeales</taxon>
        <taxon>Candidatus Manganitrophaceae</taxon>
        <taxon>Candidatus Manganitrophus</taxon>
    </lineage>
</organism>
<feature type="transmembrane region" description="Helical" evidence="1">
    <location>
        <begin position="21"/>
        <end position="41"/>
    </location>
</feature>
<evidence type="ECO:0000313" key="2">
    <source>
        <dbReference type="EMBL" id="NKE69987.1"/>
    </source>
</evidence>
<dbReference type="AlphaFoldDB" id="A0A7X6DMJ5"/>
<evidence type="ECO:0000313" key="3">
    <source>
        <dbReference type="Proteomes" id="UP000534783"/>
    </source>
</evidence>
<proteinExistence type="predicted"/>
<reference evidence="2 3" key="1">
    <citation type="journal article" date="2020" name="Nature">
        <title>Bacterial chemolithoautotrophy via manganese oxidation.</title>
        <authorList>
            <person name="Yu H."/>
            <person name="Leadbetter J.R."/>
        </authorList>
    </citation>
    <scope>NUCLEOTIDE SEQUENCE [LARGE SCALE GENOMIC DNA]</scope>
    <source>
        <strain evidence="2 3">Mn-1</strain>
    </source>
</reference>
<keyword evidence="1" id="KW-0812">Transmembrane</keyword>